<dbReference type="NCBIfam" id="TIGR01988">
    <property type="entry name" value="Ubi-OHases"/>
    <property type="match status" value="1"/>
</dbReference>
<dbReference type="InterPro" id="IPR036188">
    <property type="entry name" value="FAD/NAD-bd_sf"/>
</dbReference>
<keyword evidence="10" id="KW-1185">Reference proteome</keyword>
<evidence type="ECO:0000256" key="3">
    <source>
        <dbReference type="ARBA" id="ARBA00005349"/>
    </source>
</evidence>
<dbReference type="SUPFAM" id="SSF51905">
    <property type="entry name" value="FAD/NAD(P)-binding domain"/>
    <property type="match status" value="1"/>
</dbReference>
<keyword evidence="6" id="KW-0560">Oxidoreductase</keyword>
<sequence length="389" mass="41765">MEYDVIVVGGGPAGLAFARSLAGSGLRLAVVERQPLDALADPAPDGREIALTHRSVDTLDALGAWAHLEPADVAPLRAARVLNGSSRFALTFGAAGTGEDRLGQLVSNHRIRRALFRTLEGQDGLTLLAGATVTEVHTDRQRATVGLSDGRSLTARLLVAADSRLSDVRDRLGIGAEINRLRQSMMVCRVAHEGDHGGVATEWFEYGHTMAMLPLNGRESSAVLTLPSAVLGEIARLDPAALGAELTRRYRGRLGEMRPVEEPHVYPLVMTYAHHFAATRAALIGDTAVGMHPVTAHGFNLGLQSQGTLARLVRAAAARGGDIAAPLLLRRYEMAHRLASRPLYTATKLLVSLYTDERPSVSIVRHAALRAAAHLPLVRSTVTRMLMQR</sequence>
<dbReference type="InterPro" id="IPR002938">
    <property type="entry name" value="FAD-bd"/>
</dbReference>
<evidence type="ECO:0000313" key="9">
    <source>
        <dbReference type="EMBL" id="RUQ69771.1"/>
    </source>
</evidence>
<name>A0A3S0WYN2_9PROT</name>
<dbReference type="InterPro" id="IPR051205">
    <property type="entry name" value="UbiH/COQ6_monooxygenase"/>
</dbReference>
<dbReference type="PANTHER" id="PTHR43876">
    <property type="entry name" value="UBIQUINONE BIOSYNTHESIS MONOOXYGENASE COQ6, MITOCHONDRIAL"/>
    <property type="match status" value="1"/>
</dbReference>
<evidence type="ECO:0000256" key="7">
    <source>
        <dbReference type="ARBA" id="ARBA00023033"/>
    </source>
</evidence>
<evidence type="ECO:0000313" key="10">
    <source>
        <dbReference type="Proteomes" id="UP000280346"/>
    </source>
</evidence>
<dbReference type="InterPro" id="IPR010971">
    <property type="entry name" value="UbiH/COQ6"/>
</dbReference>
<dbReference type="OrthoDB" id="9796623at2"/>
<feature type="domain" description="FAD-binding" evidence="8">
    <location>
        <begin position="2"/>
        <end position="333"/>
    </location>
</feature>
<comment type="pathway">
    <text evidence="2">Cofactor biosynthesis; ubiquinone biosynthesis.</text>
</comment>
<dbReference type="RefSeq" id="WP_126999416.1">
    <property type="nucleotide sequence ID" value="NZ_JBNPXW010000003.1"/>
</dbReference>
<evidence type="ECO:0000256" key="6">
    <source>
        <dbReference type="ARBA" id="ARBA00023002"/>
    </source>
</evidence>
<dbReference type="PANTHER" id="PTHR43876:SF25">
    <property type="entry name" value="MONOOXYGENASE NMA2164"/>
    <property type="match status" value="1"/>
</dbReference>
<keyword evidence="5" id="KW-0274">FAD</keyword>
<comment type="cofactor">
    <cofactor evidence="1">
        <name>FAD</name>
        <dbReference type="ChEBI" id="CHEBI:57692"/>
    </cofactor>
</comment>
<reference evidence="9 10" key="1">
    <citation type="submission" date="2018-12" db="EMBL/GenBank/DDBJ databases">
        <authorList>
            <person name="Yang Y."/>
        </authorList>
    </citation>
    <scope>NUCLEOTIDE SEQUENCE [LARGE SCALE GENOMIC DNA]</scope>
    <source>
        <strain evidence="9 10">GSF71</strain>
    </source>
</reference>
<dbReference type="Gene3D" id="3.50.50.60">
    <property type="entry name" value="FAD/NAD(P)-binding domain"/>
    <property type="match status" value="2"/>
</dbReference>
<evidence type="ECO:0000256" key="2">
    <source>
        <dbReference type="ARBA" id="ARBA00004749"/>
    </source>
</evidence>
<dbReference type="GO" id="GO:0071949">
    <property type="term" value="F:FAD binding"/>
    <property type="evidence" value="ECO:0007669"/>
    <property type="project" value="InterPro"/>
</dbReference>
<evidence type="ECO:0000256" key="1">
    <source>
        <dbReference type="ARBA" id="ARBA00001974"/>
    </source>
</evidence>
<dbReference type="GO" id="GO:0004497">
    <property type="term" value="F:monooxygenase activity"/>
    <property type="evidence" value="ECO:0007669"/>
    <property type="project" value="UniProtKB-KW"/>
</dbReference>
<organism evidence="9 10">
    <name type="scientific">Azospirillum doebereinerae</name>
    <dbReference type="NCBI Taxonomy" id="92933"/>
    <lineage>
        <taxon>Bacteria</taxon>
        <taxon>Pseudomonadati</taxon>
        <taxon>Pseudomonadota</taxon>
        <taxon>Alphaproteobacteria</taxon>
        <taxon>Rhodospirillales</taxon>
        <taxon>Azospirillaceae</taxon>
        <taxon>Azospirillum</taxon>
    </lineage>
</organism>
<accession>A0A3S0WYN2</accession>
<evidence type="ECO:0000259" key="8">
    <source>
        <dbReference type="Pfam" id="PF01494"/>
    </source>
</evidence>
<proteinExistence type="inferred from homology"/>
<comment type="similarity">
    <text evidence="3">Belongs to the UbiH/COQ6 family.</text>
</comment>
<dbReference type="NCBIfam" id="NF006593">
    <property type="entry name" value="PRK09126.1"/>
    <property type="match status" value="1"/>
</dbReference>
<gene>
    <name evidence="9" type="ORF">EJ913_15535</name>
</gene>
<evidence type="ECO:0000256" key="5">
    <source>
        <dbReference type="ARBA" id="ARBA00022827"/>
    </source>
</evidence>
<protein>
    <submittedName>
        <fullName evidence="9">FAD-dependent hydroxylase</fullName>
    </submittedName>
</protein>
<dbReference type="GO" id="GO:0016705">
    <property type="term" value="F:oxidoreductase activity, acting on paired donors, with incorporation or reduction of molecular oxygen"/>
    <property type="evidence" value="ECO:0007669"/>
    <property type="project" value="InterPro"/>
</dbReference>
<dbReference type="PRINTS" id="PR00420">
    <property type="entry name" value="RNGMNOXGNASE"/>
</dbReference>
<keyword evidence="4" id="KW-0285">Flavoprotein</keyword>
<dbReference type="EMBL" id="RZIJ01000011">
    <property type="protein sequence ID" value="RUQ69771.1"/>
    <property type="molecule type" value="Genomic_DNA"/>
</dbReference>
<comment type="caution">
    <text evidence="9">The sequence shown here is derived from an EMBL/GenBank/DDBJ whole genome shotgun (WGS) entry which is preliminary data.</text>
</comment>
<dbReference type="AlphaFoldDB" id="A0A3S0WYN2"/>
<evidence type="ECO:0000256" key="4">
    <source>
        <dbReference type="ARBA" id="ARBA00022630"/>
    </source>
</evidence>
<keyword evidence="7" id="KW-0503">Monooxygenase</keyword>
<dbReference type="UniPathway" id="UPA00232"/>
<dbReference type="GO" id="GO:0006744">
    <property type="term" value="P:ubiquinone biosynthetic process"/>
    <property type="evidence" value="ECO:0007669"/>
    <property type="project" value="UniProtKB-UniPathway"/>
</dbReference>
<dbReference type="Pfam" id="PF01494">
    <property type="entry name" value="FAD_binding_3"/>
    <property type="match status" value="1"/>
</dbReference>
<dbReference type="Proteomes" id="UP000280346">
    <property type="component" value="Unassembled WGS sequence"/>
</dbReference>